<evidence type="ECO:0000259" key="2">
    <source>
        <dbReference type="Pfam" id="PF16113"/>
    </source>
</evidence>
<evidence type="ECO:0000313" key="4">
    <source>
        <dbReference type="Proteomes" id="UP000007797"/>
    </source>
</evidence>
<dbReference type="OMA" id="IHTTTPG"/>
<sequence length="607" mass="69077">MLTSRCCNRKVIELTLRRSYASSGSAASATSGGKKKSFSASKNVSFKDMPKVAKIQPKPASPLEKDITPEQKIENLKSHQLAEIQQQHDFYYTPSFQQLGMLGNIHDLNEDWDNVTGIPLSSKDHYGVSEAHKLFNKKDHEEANIQFSRHGGDSIPYPRLPSNNPPLISAQTRYGGTFSRALLNDRKTLNSLSDTTLRLIDEYLKEVIINERISCFSLHTSTPGLIQSAGTDFVAMFEKRNTEYPQEYLKKLYKAMYLLAITPKPQINILDGLAVGSGAALTANSGIRVVTENAVMSFPEAALGYFPDCGSMRLLARMDGFLGKYLALTGRRLRAGELIQTGVGNFYMRTAHIPLIEDSLCQLPPNRPDRMFLHLDTHSDSFDDLVSQPTHYTTYREAIDRCFSKDTVEEIIEALHKERQHSDWAKRCIQNMNKSSPLGLKLTNALYRHVAEAKETISLRDLLSLEYKIANCLFEEGSDLWEGVRSNLVYGRAPNYRYKTLSDVTDSVIEDHFNFAPKGGEFVLRNMPNNSERFEEMVHEFYDNYYTEFTEQDSAMFRTTSGDPITDKHVQFIEEFYNRVPPQEYVQMQQIDEVLNIMSPEDLYRAY</sequence>
<dbReference type="InterPro" id="IPR029045">
    <property type="entry name" value="ClpP/crotonase-like_dom_sf"/>
</dbReference>
<dbReference type="Pfam" id="PF16113">
    <property type="entry name" value="ECH_2"/>
    <property type="match status" value="1"/>
</dbReference>
<evidence type="ECO:0000313" key="3">
    <source>
        <dbReference type="EMBL" id="EGG13538.1"/>
    </source>
</evidence>
<dbReference type="SUPFAM" id="SSF52096">
    <property type="entry name" value="ClpP/crotonase"/>
    <property type="match status" value="1"/>
</dbReference>
<dbReference type="InterPro" id="IPR032259">
    <property type="entry name" value="HIBYL-CoA-H"/>
</dbReference>
<evidence type="ECO:0000256" key="1">
    <source>
        <dbReference type="ARBA" id="ARBA00022801"/>
    </source>
</evidence>
<dbReference type="EMBL" id="GL883029">
    <property type="protein sequence ID" value="EGG13538.1"/>
    <property type="molecule type" value="Genomic_DNA"/>
</dbReference>
<dbReference type="STRING" id="1054147.F4QC51"/>
<dbReference type="OrthoDB" id="16820at2759"/>
<gene>
    <name evidence="3" type="ORF">DFA_11299</name>
</gene>
<dbReference type="AlphaFoldDB" id="F4QC51"/>
<accession>F4QC51</accession>
<keyword evidence="1" id="KW-0378">Hydrolase</keyword>
<feature type="domain" description="Enoyl-CoA hydratase/isomerase" evidence="2">
    <location>
        <begin position="180"/>
        <end position="513"/>
    </location>
</feature>
<dbReference type="GO" id="GO:0005739">
    <property type="term" value="C:mitochondrion"/>
    <property type="evidence" value="ECO:0007669"/>
    <property type="project" value="TreeGrafter"/>
</dbReference>
<dbReference type="CDD" id="cd06558">
    <property type="entry name" value="crotonase-like"/>
    <property type="match status" value="1"/>
</dbReference>
<reference evidence="4" key="1">
    <citation type="journal article" date="2011" name="Genome Res.">
        <title>Phylogeny-wide analysis of social amoeba genomes highlights ancient origins for complex intercellular communication.</title>
        <authorList>
            <person name="Heidel A.J."/>
            <person name="Lawal H.M."/>
            <person name="Felder M."/>
            <person name="Schilde C."/>
            <person name="Helps N.R."/>
            <person name="Tunggal B."/>
            <person name="Rivero F."/>
            <person name="John U."/>
            <person name="Schleicher M."/>
            <person name="Eichinger L."/>
            <person name="Platzer M."/>
            <person name="Noegel A.A."/>
            <person name="Schaap P."/>
            <person name="Gloeckner G."/>
        </authorList>
    </citation>
    <scope>NUCLEOTIDE SEQUENCE [LARGE SCALE GENOMIC DNA]</scope>
    <source>
        <strain evidence="4">SH3</strain>
    </source>
</reference>
<protein>
    <recommendedName>
        <fullName evidence="2">Enoyl-CoA hydratase/isomerase domain-containing protein</fullName>
    </recommendedName>
</protein>
<dbReference type="KEGG" id="dfa:DFA_11299"/>
<proteinExistence type="predicted"/>
<dbReference type="PANTHER" id="PTHR43176:SF1">
    <property type="entry name" value="ENOYL-COA HYDRATASE_ISOMERASE DOMAIN-CONTAINING PROTEIN"/>
    <property type="match status" value="1"/>
</dbReference>
<organism evidence="3 4">
    <name type="scientific">Cavenderia fasciculata</name>
    <name type="common">Slime mold</name>
    <name type="synonym">Dictyostelium fasciculatum</name>
    <dbReference type="NCBI Taxonomy" id="261658"/>
    <lineage>
        <taxon>Eukaryota</taxon>
        <taxon>Amoebozoa</taxon>
        <taxon>Evosea</taxon>
        <taxon>Eumycetozoa</taxon>
        <taxon>Dictyostelia</taxon>
        <taxon>Acytosteliales</taxon>
        <taxon>Cavenderiaceae</taxon>
        <taxon>Cavenderia</taxon>
    </lineage>
</organism>
<dbReference type="InterPro" id="IPR045004">
    <property type="entry name" value="ECH_dom"/>
</dbReference>
<dbReference type="Proteomes" id="UP000007797">
    <property type="component" value="Unassembled WGS sequence"/>
</dbReference>
<name>F4QC51_CACFS</name>
<dbReference type="PANTHER" id="PTHR43176">
    <property type="entry name" value="3-HYDROXYISOBUTYRYL-COA HYDROLASE-RELATED"/>
    <property type="match status" value="1"/>
</dbReference>
<dbReference type="GeneID" id="14865404"/>
<dbReference type="Gene3D" id="3.90.226.10">
    <property type="entry name" value="2-enoyl-CoA Hydratase, Chain A, domain 1"/>
    <property type="match status" value="1"/>
</dbReference>
<dbReference type="RefSeq" id="XP_004350242.1">
    <property type="nucleotide sequence ID" value="XM_004350192.1"/>
</dbReference>
<keyword evidence="4" id="KW-1185">Reference proteome</keyword>
<dbReference type="GO" id="GO:0003860">
    <property type="term" value="F:3-hydroxyisobutyryl-CoA hydrolase activity"/>
    <property type="evidence" value="ECO:0007669"/>
    <property type="project" value="InterPro"/>
</dbReference>
<dbReference type="GO" id="GO:0006574">
    <property type="term" value="P:L-valine catabolic process"/>
    <property type="evidence" value="ECO:0007669"/>
    <property type="project" value="TreeGrafter"/>
</dbReference>